<dbReference type="HOGENOM" id="CLU_017693_0_0_10"/>
<dbReference type="Proteomes" id="UP000017831">
    <property type="component" value="Unassembled WGS sequence"/>
</dbReference>
<protein>
    <submittedName>
        <fullName evidence="9">Alpha-1,3-galactosidase B</fullName>
    </submittedName>
</protein>
<dbReference type="GO" id="GO:0004557">
    <property type="term" value="F:alpha-galactosidase activity"/>
    <property type="evidence" value="ECO:0007669"/>
    <property type="project" value="UniProtKB-EC"/>
</dbReference>
<evidence type="ECO:0000313" key="10">
    <source>
        <dbReference type="Proteomes" id="UP000017831"/>
    </source>
</evidence>
<evidence type="ECO:0000256" key="1">
    <source>
        <dbReference type="ARBA" id="ARBA00001255"/>
    </source>
</evidence>
<accession>U6R9B6</accession>
<comment type="catalytic activity">
    <reaction evidence="2">
        <text>Hydrolysis of terminal, non-reducing branched (1-&gt;3)-alpha-D-galactosidic residues, producing free D-galactose.</text>
        <dbReference type="EC" id="3.2.1.n1"/>
    </reaction>
</comment>
<evidence type="ECO:0000259" key="7">
    <source>
        <dbReference type="Pfam" id="PF23763"/>
    </source>
</evidence>
<dbReference type="InterPro" id="IPR011050">
    <property type="entry name" value="Pectin_lyase_fold/virulence"/>
</dbReference>
<evidence type="ECO:0000256" key="3">
    <source>
        <dbReference type="ARBA" id="ARBA00022729"/>
    </source>
</evidence>
<keyword evidence="5" id="KW-0378">Hydrolase</keyword>
<keyword evidence="4" id="KW-0677">Repeat</keyword>
<dbReference type="OrthoDB" id="9807299at2"/>
<dbReference type="InterPro" id="IPR012334">
    <property type="entry name" value="Pectin_lyas_fold"/>
</dbReference>
<evidence type="ECO:0000259" key="8">
    <source>
        <dbReference type="Pfam" id="PF23764"/>
    </source>
</evidence>
<dbReference type="Pfam" id="PF23763">
    <property type="entry name" value="Beta-barrel_GLAA-B_I"/>
    <property type="match status" value="1"/>
</dbReference>
<dbReference type="Gene3D" id="2.160.20.10">
    <property type="entry name" value="Single-stranded right-handed beta-helix, Pectin lyase-like"/>
    <property type="match status" value="1"/>
</dbReference>
<dbReference type="AlphaFoldDB" id="U6R9B6"/>
<comment type="caution">
    <text evidence="9">The sequence shown here is derived from an EMBL/GenBank/DDBJ whole genome shotgun (WGS) entry which is preliminary data.</text>
</comment>
<evidence type="ECO:0000256" key="6">
    <source>
        <dbReference type="ARBA" id="ARBA00023295"/>
    </source>
</evidence>
<reference evidence="9 10" key="1">
    <citation type="submission" date="2013-04" db="EMBL/GenBank/DDBJ databases">
        <title>The Genome Sequence of Bacteroides massiliensis DSM 17679.</title>
        <authorList>
            <consortium name="The Broad Institute Genomics Platform"/>
            <person name="Earl A."/>
            <person name="Ward D."/>
            <person name="Feldgarden M."/>
            <person name="Gevers D."/>
            <person name="Martens E."/>
            <person name="Fenner L."/>
            <person name="Roux V."/>
            <person name="Mallet M.N."/>
            <person name="Raoult D."/>
            <person name="Walker B."/>
            <person name="Young S."/>
            <person name="Zeng Q."/>
            <person name="Gargeya S."/>
            <person name="Fitzgerald M."/>
            <person name="Haas B."/>
            <person name="Abouelleil A."/>
            <person name="Allen A.W."/>
            <person name="Alvarado L."/>
            <person name="Arachchi H.M."/>
            <person name="Berlin A.M."/>
            <person name="Chapman S.B."/>
            <person name="Gainer-Dewar J."/>
            <person name="Goldberg J."/>
            <person name="Griggs A."/>
            <person name="Gujja S."/>
            <person name="Hansen M."/>
            <person name="Howarth C."/>
            <person name="Imamovic A."/>
            <person name="Ireland A."/>
            <person name="Larimer J."/>
            <person name="McCowan C."/>
            <person name="Murphy C."/>
            <person name="Pearson M."/>
            <person name="Poon T.W."/>
            <person name="Priest M."/>
            <person name="Roberts A."/>
            <person name="Saif S."/>
            <person name="Shea T."/>
            <person name="Sisk P."/>
            <person name="Sykes S."/>
            <person name="Wortman J."/>
            <person name="Nusbaum C."/>
            <person name="Birren B."/>
        </authorList>
    </citation>
    <scope>NUCLEOTIDE SEQUENCE [LARGE SCALE GENOMIC DNA]</scope>
    <source>
        <strain evidence="10">B84634 / Timone 84634 / DSM 17679 / JCM 13223</strain>
    </source>
</reference>
<dbReference type="STRING" id="1121098.HMPREF1534_03271"/>
<organism evidence="9 10">
    <name type="scientific">Phocaeicola massiliensis B84634 = Timone 84634 = DSM 17679 = JCM 13223</name>
    <dbReference type="NCBI Taxonomy" id="1121098"/>
    <lineage>
        <taxon>Bacteria</taxon>
        <taxon>Pseudomonadati</taxon>
        <taxon>Bacteroidota</taxon>
        <taxon>Bacteroidia</taxon>
        <taxon>Bacteroidales</taxon>
        <taxon>Bacteroidaceae</taxon>
        <taxon>Phocaeicola</taxon>
    </lineage>
</organism>
<keyword evidence="3" id="KW-0732">Signal</keyword>
<dbReference type="InterPro" id="IPR057275">
    <property type="entry name" value="Beta-barrel_GLAA-B_I"/>
</dbReference>
<name>U6R9B6_9BACT</name>
<evidence type="ECO:0000313" key="9">
    <source>
        <dbReference type="EMBL" id="EOA52622.1"/>
    </source>
</evidence>
<evidence type="ECO:0000256" key="5">
    <source>
        <dbReference type="ARBA" id="ARBA00022801"/>
    </source>
</evidence>
<comment type="catalytic activity">
    <reaction evidence="1">
        <text>Hydrolysis of terminal, non-reducing alpha-D-galactose residues in alpha-D-galactosides, including galactose oligosaccharides, galactomannans and galactolipids.</text>
        <dbReference type="EC" id="3.2.1.22"/>
    </reaction>
</comment>
<keyword evidence="10" id="KW-1185">Reference proteome</keyword>
<sequence>MKLLSILALGAIFALTSINMYAQKVYDISTFGLKPDTHKNASPVLQKALSKIKAECKDGEAVILRFSEGRYDFHEKGAAVREYYISNHDQDNPKKVGIALEDMKNLTLDGQGAQFVFHGRMLPVSLLRSENCSLKNFSIDFENPHIAQIKILENTPQEGIVFEPASWVKYRIAKDSIFEAYGEGWTLKHSWGIAFDGDTKHLVYNTSDIGCPTKGASEIAPRRIRAPHWKDARLVPGTVVAMRGWGRPTPGIFLSHDLNTTLENIKVHYAEGMGLLAQFSENITLEKFCVCLKGDDDPRYFTTQADATHFSGCKGKITSCNGLYEGMMDDAINVHGTYLKVVKRIDDHTLVGRYMHDQSWGFEWGRAGDEVQFVQSSTMELIGNQNKIASIRPHDKEQIDGAREFIITFDEAIDPAVNGQSGFGIENLTWTPEVLFAGNTIRNNRARGSLFSTPRKTVVENNLFDHTSGAAILLCGDCNGWFETGACRNVIIRKNRFVNALTNLFQFTNAVISIYPEIPDLKNQQKYFHGGPEGGIVIEDNEFDTFDAPILYAKSVDGLIFRNNVIKKNTDYKPFHSNRNRFWLERVTNVTIAE</sequence>
<feature type="domain" description="GLAA-B beta-barrel" evidence="8">
    <location>
        <begin position="352"/>
        <end position="414"/>
    </location>
</feature>
<dbReference type="Pfam" id="PF23764">
    <property type="entry name" value="Beta-barrel_GLAA-B_II"/>
    <property type="match status" value="1"/>
</dbReference>
<dbReference type="eggNOG" id="COG5434">
    <property type="taxonomic scope" value="Bacteria"/>
</dbReference>
<gene>
    <name evidence="9" type="ORF">HMPREF1534_03271</name>
</gene>
<evidence type="ECO:0000256" key="2">
    <source>
        <dbReference type="ARBA" id="ARBA00001271"/>
    </source>
</evidence>
<dbReference type="SUPFAM" id="SSF51126">
    <property type="entry name" value="Pectin lyase-like"/>
    <property type="match status" value="1"/>
</dbReference>
<evidence type="ECO:0000256" key="4">
    <source>
        <dbReference type="ARBA" id="ARBA00022737"/>
    </source>
</evidence>
<proteinExistence type="predicted"/>
<dbReference type="InterPro" id="IPR056441">
    <property type="entry name" value="Beta-barrel_GLAA-B_II"/>
</dbReference>
<keyword evidence="6" id="KW-0326">Glycosidase</keyword>
<dbReference type="EMBL" id="AQHY01000039">
    <property type="protein sequence ID" value="EOA52622.1"/>
    <property type="molecule type" value="Genomic_DNA"/>
</dbReference>
<dbReference type="PATRIC" id="fig|1121098.3.peg.3318"/>
<feature type="domain" description="GLAA-B beta-barrel" evidence="7">
    <location>
        <begin position="147"/>
        <end position="240"/>
    </location>
</feature>